<dbReference type="Proteomes" id="UP000754359">
    <property type="component" value="Unassembled WGS sequence"/>
</dbReference>
<evidence type="ECO:0000313" key="4">
    <source>
        <dbReference type="EMBL" id="KAF4327181.1"/>
    </source>
</evidence>
<gene>
    <name evidence="5" type="ORF">CK202_1944</name>
    <name evidence="4" type="ORF">CYL21_4662</name>
</gene>
<protein>
    <recommendedName>
        <fullName evidence="3">Plasmodium RESA N-terminal domain-containing protein</fullName>
    </recommendedName>
</protein>
<feature type="region of interest" description="Disordered" evidence="1">
    <location>
        <begin position="269"/>
        <end position="407"/>
    </location>
</feature>
<evidence type="ECO:0000259" key="3">
    <source>
        <dbReference type="Pfam" id="PF09687"/>
    </source>
</evidence>
<evidence type="ECO:0000313" key="5">
    <source>
        <dbReference type="EMBL" id="PKC48512.1"/>
    </source>
</evidence>
<dbReference type="Pfam" id="PF09687">
    <property type="entry name" value="PRESAN"/>
    <property type="match status" value="2"/>
</dbReference>
<name>A0A2I0BYZ3_PLAFO</name>
<organism evidence="5 6">
    <name type="scientific">Plasmodium falciparum (isolate NF54)</name>
    <dbReference type="NCBI Taxonomy" id="5843"/>
    <lineage>
        <taxon>Eukaryota</taxon>
        <taxon>Sar</taxon>
        <taxon>Alveolata</taxon>
        <taxon>Apicomplexa</taxon>
        <taxon>Aconoidasida</taxon>
        <taxon>Haemosporida</taxon>
        <taxon>Plasmodiidae</taxon>
        <taxon>Plasmodium</taxon>
        <taxon>Plasmodium (Laverania)</taxon>
    </lineage>
</organism>
<feature type="region of interest" description="Disordered" evidence="1">
    <location>
        <begin position="428"/>
        <end position="515"/>
    </location>
</feature>
<dbReference type="Gene3D" id="6.10.280.180">
    <property type="entry name" value="Plasmodium RESA, N-terminal helical domain"/>
    <property type="match status" value="2"/>
</dbReference>
<evidence type="ECO:0000313" key="6">
    <source>
        <dbReference type="Proteomes" id="UP000232684"/>
    </source>
</evidence>
<dbReference type="VEuPathDB" id="PlasmoDB:PfNF54_120006200"/>
<evidence type="ECO:0000256" key="1">
    <source>
        <dbReference type="SAM" id="MobiDB-lite"/>
    </source>
</evidence>
<feature type="compositionally biased region" description="Acidic residues" evidence="1">
    <location>
        <begin position="269"/>
        <end position="280"/>
    </location>
</feature>
<dbReference type="PANTHER" id="PTHR36193:SF23">
    <property type="entry name" value="PHISTB DOMAIN-CONTAINING RESA-LIKE PROTEIN 1"/>
    <property type="match status" value="1"/>
</dbReference>
<feature type="compositionally biased region" description="Basic and acidic residues" evidence="1">
    <location>
        <begin position="293"/>
        <end position="389"/>
    </location>
</feature>
<comment type="caution">
    <text evidence="5">The sequence shown here is derived from an EMBL/GenBank/DDBJ whole genome shotgun (WGS) entry which is preliminary data.</text>
</comment>
<dbReference type="InterPro" id="IPR019111">
    <property type="entry name" value="PRESA_N"/>
</dbReference>
<dbReference type="InterPro" id="IPR044885">
    <property type="entry name" value="PRESA_N_sf"/>
</dbReference>
<accession>A0A2I0BYZ3</accession>
<feature type="compositionally biased region" description="Basic and acidic residues" evidence="1">
    <location>
        <begin position="428"/>
        <end position="443"/>
    </location>
</feature>
<feature type="signal peptide" evidence="2">
    <location>
        <begin position="1"/>
        <end position="19"/>
    </location>
</feature>
<feature type="domain" description="Plasmodium RESA N-terminal" evidence="3">
    <location>
        <begin position="521"/>
        <end position="641"/>
    </location>
</feature>
<dbReference type="SMR" id="A0A2I0BYZ3"/>
<feature type="domain" description="Plasmodium RESA N-terminal" evidence="3">
    <location>
        <begin position="129"/>
        <end position="249"/>
    </location>
</feature>
<feature type="compositionally biased region" description="Acidic residues" evidence="1">
    <location>
        <begin position="444"/>
        <end position="509"/>
    </location>
</feature>
<keyword evidence="2" id="KW-0732">Signal</keyword>
<dbReference type="AlphaFoldDB" id="A0A2I0BYZ3"/>
<reference evidence="4 7" key="2">
    <citation type="submission" date="2018-05" db="EMBL/GenBank/DDBJ databases">
        <title>Genome assembly of Plasmodium falciparum NF54 DiCre.</title>
        <authorList>
            <person name="Baumgarten S."/>
            <person name="Treeck M."/>
            <person name="Scherf A."/>
        </authorList>
    </citation>
    <scope>NUCLEOTIDE SEQUENCE [LARGE SCALE GENOMIC DNA]</scope>
    <source>
        <strain evidence="4">NF54</strain>
    </source>
</reference>
<feature type="chain" id="PRO_5036040176" description="Plasmodium RESA N-terminal domain-containing protein" evidence="2">
    <location>
        <begin position="20"/>
        <end position="653"/>
    </location>
</feature>
<evidence type="ECO:0000256" key="2">
    <source>
        <dbReference type="SAM" id="SignalP"/>
    </source>
</evidence>
<dbReference type="PANTHER" id="PTHR36193">
    <property type="entry name" value="PHISTB DOMAIN-CONTAINING RESA-LIKE PROTEIN 1"/>
    <property type="match status" value="1"/>
</dbReference>
<sequence length="653" mass="77116">MYSALRSFLFRKSVVSVIGVLVALLNNECSEDGLFSSHYLNSRFSRILSSANNGNEYDILDLGIPSVFSVFSLSKEEMMTLLKDVYGKTKKVNLSDEEKIIRDIKKYGMSCNYSAIPYIDEFGLVVYNKIDNELDADFNDLDELSETFKDDAYNHWVRVMKNEESKYFQNFVDLSTYYDTLKKENLILDNYKEDKLNECRHIVPLKAQKLIPGLTKIFEDWTKNEILYKREFETLINSVRIAWKALTNYALYECKNIFIKNLDEIEDVDEEEEEEEEKEEEKESRKSKKSKKKETETDEKKKDEKEKDEKEKDVNEKDEKEKDEKEKDVNEKDEKEKDEKEKDEKEKDEKEKDEKEKDEKEKDEKEKDEKKKDEKEKDEKEKDEKEKKVSNIKNNLRAVPQNSGSNFDEFLDVKEANEIVQDVLQEFVEGKISEEEDKQKYAENLDDDDEDDEEDDDDEDDEDNDDDEDDDDDDDEDNDDEDDEDNDDEDDEDNDDEDDEDNDDDDEEDKGVYNLKKDETATINKDIKELEEVISVEDITNISLKITSNENNKVAILKNELSDFYRKQCEKHKVKVEGSRGVLKSCYNLIKSELEKLQGSLNKYYLSLLKANVLTKKDAEKYIDNCLDSYDDFRKKMKETCEQKIIKYFNNED</sequence>
<reference evidence="5 6" key="1">
    <citation type="submission" date="2017-11" db="EMBL/GenBank/DDBJ databases">
        <title>Plasmodium falciparum NF54 genome assembly.</title>
        <authorList>
            <person name="Bryant J.M."/>
            <person name="Baumgarten S."/>
            <person name="Scheidig-Benatar C."/>
            <person name="Scherf A."/>
        </authorList>
    </citation>
    <scope>NUCLEOTIDE SEQUENCE [LARGE SCALE GENOMIC DNA]</scope>
    <source>
        <strain evidence="5">NF54</strain>
    </source>
</reference>
<dbReference type="EMBL" id="NYMT01000004">
    <property type="protein sequence ID" value="PKC48512.1"/>
    <property type="molecule type" value="Genomic_DNA"/>
</dbReference>
<dbReference type="Proteomes" id="UP000232684">
    <property type="component" value="Unassembled WGS sequence"/>
</dbReference>
<proteinExistence type="predicted"/>
<dbReference type="EMBL" id="QFXU01000022">
    <property type="protein sequence ID" value="KAF4327181.1"/>
    <property type="molecule type" value="Genomic_DNA"/>
</dbReference>
<evidence type="ECO:0000313" key="7">
    <source>
        <dbReference type="Proteomes" id="UP000754359"/>
    </source>
</evidence>